<accession>Q83MP0</accession>
<keyword evidence="6 8" id="KW-1133">Transmembrane helix</keyword>
<name>Q83MP0_TROWT</name>
<evidence type="ECO:0000313" key="9">
    <source>
        <dbReference type="EMBL" id="AAO44896.1"/>
    </source>
</evidence>
<dbReference type="InterPro" id="IPR051050">
    <property type="entry name" value="Lipid_II_flippase_MurJ/MviN"/>
</dbReference>
<feature type="transmembrane region" description="Helical" evidence="8">
    <location>
        <begin position="486"/>
        <end position="508"/>
    </location>
</feature>
<feature type="transmembrane region" description="Helical" evidence="8">
    <location>
        <begin position="161"/>
        <end position="180"/>
    </location>
</feature>
<dbReference type="OrthoDB" id="9786339at2"/>
<gene>
    <name evidence="9" type="ordered locus">TWT_799</name>
</gene>
<dbReference type="GO" id="GO:0034204">
    <property type="term" value="P:lipid translocation"/>
    <property type="evidence" value="ECO:0007669"/>
    <property type="project" value="TreeGrafter"/>
</dbReference>
<evidence type="ECO:0000256" key="4">
    <source>
        <dbReference type="ARBA" id="ARBA00022960"/>
    </source>
</evidence>
<dbReference type="GO" id="GO:0009252">
    <property type="term" value="P:peptidoglycan biosynthetic process"/>
    <property type="evidence" value="ECO:0007669"/>
    <property type="project" value="UniProtKB-KW"/>
</dbReference>
<feature type="transmembrane region" description="Helical" evidence="8">
    <location>
        <begin position="51"/>
        <end position="72"/>
    </location>
</feature>
<dbReference type="KEGG" id="twh:TWT_799"/>
<feature type="transmembrane region" description="Helical" evidence="8">
    <location>
        <begin position="277"/>
        <end position="299"/>
    </location>
</feature>
<dbReference type="AlphaFoldDB" id="Q83MP0"/>
<comment type="subcellular location">
    <subcellularLocation>
        <location evidence="1">Cell membrane</location>
        <topology evidence="1">Multi-pass membrane protein</topology>
    </subcellularLocation>
</comment>
<evidence type="ECO:0000313" key="10">
    <source>
        <dbReference type="Proteomes" id="UP000002200"/>
    </source>
</evidence>
<feature type="transmembrane region" description="Helical" evidence="8">
    <location>
        <begin position="192"/>
        <end position="216"/>
    </location>
</feature>
<keyword evidence="4" id="KW-0133">Cell shape</keyword>
<dbReference type="Pfam" id="PF03023">
    <property type="entry name" value="MurJ"/>
    <property type="match status" value="1"/>
</dbReference>
<proteinExistence type="predicted"/>
<dbReference type="GO" id="GO:0015648">
    <property type="term" value="F:lipid-linked peptidoglycan transporter activity"/>
    <property type="evidence" value="ECO:0007669"/>
    <property type="project" value="TreeGrafter"/>
</dbReference>
<dbReference type="RefSeq" id="WP_011096746.1">
    <property type="nucleotide sequence ID" value="NC_004572.3"/>
</dbReference>
<evidence type="ECO:0000256" key="1">
    <source>
        <dbReference type="ARBA" id="ARBA00004651"/>
    </source>
</evidence>
<feature type="transmembrane region" description="Helical" evidence="8">
    <location>
        <begin position="320"/>
        <end position="340"/>
    </location>
</feature>
<feature type="transmembrane region" description="Helical" evidence="8">
    <location>
        <begin position="122"/>
        <end position="140"/>
    </location>
</feature>
<keyword evidence="7 8" id="KW-0472">Membrane</keyword>
<sequence>MDTRRASAVMALGTLVSRVIGFLGMILLTYATGSIGSGANAFAVANYLPNMIYAIVAGGTVNAVLIPQVVRFSASGNERYINKITTLAIVLFAFITLVAAFLSPTLVKITAGAGFDKQTTAVAISFAYWCVPQIFFYAIYSVLGEVLNARKVYGPFTWTPAINNIVFISGILLFILVFGADPEGSRGAWPPFAIAILGGSATLGIACQALFLLIFWKSAGLRFKPDFNWRGIQITNLGKIFSWTFFMVVITTIAGLVETNISTLAGNHNASVAVMQRAWLLFMLPHSLVTVSIMTPYFTKLSEKAVDKDMHGYRTSLSEVIRIVCLALVGGTAVLMVSAFPLARIFATQEHVVHSMALTIIAYSLGLVAFSTLYILQKAFYALCDTRTPFFLAAICSGVIIIGALLCALLPAEYIAPGLALTVSLSSVLQCALAFLAIRVKLGGFSVREIGQKLARYTLSGLLASLVGIGLAVGLTGFFFQNPVNSIITVVMIALVMLPIYSYFLVITRCREIRFFFK</sequence>
<protein>
    <submittedName>
        <fullName evidence="9">Transmembrane protein</fullName>
    </submittedName>
</protein>
<feature type="transmembrane region" description="Helical" evidence="8">
    <location>
        <begin position="352"/>
        <end position="376"/>
    </location>
</feature>
<feature type="transmembrane region" description="Helical" evidence="8">
    <location>
        <begin position="459"/>
        <end position="480"/>
    </location>
</feature>
<feature type="transmembrane region" description="Helical" evidence="8">
    <location>
        <begin position="84"/>
        <end position="102"/>
    </location>
</feature>
<dbReference type="PANTHER" id="PTHR47019:SF1">
    <property type="entry name" value="LIPID II FLIPPASE MURJ"/>
    <property type="match status" value="1"/>
</dbReference>
<feature type="transmembrane region" description="Helical" evidence="8">
    <location>
        <begin position="418"/>
        <end position="438"/>
    </location>
</feature>
<keyword evidence="10" id="KW-1185">Reference proteome</keyword>
<keyword evidence="2" id="KW-1003">Cell membrane</keyword>
<reference evidence="9 10" key="1">
    <citation type="journal article" date="2003" name="Genome Res.">
        <title>Tropheryma whipplei twist: a human pathogenic Actinobacteria with a reduced genome.</title>
        <authorList>
            <person name="Raoult D."/>
            <person name="Ogata H."/>
            <person name="Audic S."/>
            <person name="Robert C."/>
            <person name="Suhre K."/>
            <person name="Drancourt M."/>
            <person name="Claverie J.-M."/>
        </authorList>
    </citation>
    <scope>NUCLEOTIDE SEQUENCE [LARGE SCALE GENOMIC DNA]</scope>
    <source>
        <strain evidence="9 10">Twist</strain>
    </source>
</reference>
<evidence type="ECO:0000256" key="6">
    <source>
        <dbReference type="ARBA" id="ARBA00022989"/>
    </source>
</evidence>
<dbReference type="GO" id="GO:0005886">
    <property type="term" value="C:plasma membrane"/>
    <property type="evidence" value="ECO:0007669"/>
    <property type="project" value="UniProtKB-SubCell"/>
</dbReference>
<keyword evidence="5" id="KW-0573">Peptidoglycan synthesis</keyword>
<feature type="transmembrane region" description="Helical" evidence="8">
    <location>
        <begin position="7"/>
        <end position="31"/>
    </location>
</feature>
<organism evidence="9 10">
    <name type="scientific">Tropheryma whipplei (strain Twist)</name>
    <name type="common">Whipple's bacillus</name>
    <dbReference type="NCBI Taxonomy" id="203267"/>
    <lineage>
        <taxon>Bacteria</taxon>
        <taxon>Bacillati</taxon>
        <taxon>Actinomycetota</taxon>
        <taxon>Actinomycetes</taxon>
        <taxon>Micrococcales</taxon>
        <taxon>Tropherymataceae</taxon>
        <taxon>Tropheryma</taxon>
    </lineage>
</organism>
<dbReference type="STRING" id="203267.TWT_799"/>
<dbReference type="HOGENOM" id="CLU_006797_3_0_11"/>
<dbReference type="EMBL" id="AE014184">
    <property type="protein sequence ID" value="AAO44896.1"/>
    <property type="molecule type" value="Genomic_DNA"/>
</dbReference>
<dbReference type="GO" id="GO:0008360">
    <property type="term" value="P:regulation of cell shape"/>
    <property type="evidence" value="ECO:0007669"/>
    <property type="project" value="UniProtKB-KW"/>
</dbReference>
<evidence type="ECO:0000256" key="3">
    <source>
        <dbReference type="ARBA" id="ARBA00022692"/>
    </source>
</evidence>
<dbReference type="NCBIfam" id="TIGR01695">
    <property type="entry name" value="murJ_mviN"/>
    <property type="match status" value="1"/>
</dbReference>
<feature type="transmembrane region" description="Helical" evidence="8">
    <location>
        <begin position="237"/>
        <end position="257"/>
    </location>
</feature>
<keyword evidence="3 8" id="KW-0812">Transmembrane</keyword>
<dbReference type="GeneID" id="67388589"/>
<dbReference type="InterPro" id="IPR004268">
    <property type="entry name" value="MurJ"/>
</dbReference>
<dbReference type="PRINTS" id="PR01806">
    <property type="entry name" value="VIRFACTRMVIN"/>
</dbReference>
<dbReference type="eggNOG" id="COG0728">
    <property type="taxonomic scope" value="Bacteria"/>
</dbReference>
<dbReference type="Proteomes" id="UP000002200">
    <property type="component" value="Chromosome"/>
</dbReference>
<feature type="transmembrane region" description="Helical" evidence="8">
    <location>
        <begin position="388"/>
        <end position="412"/>
    </location>
</feature>
<evidence type="ECO:0000256" key="5">
    <source>
        <dbReference type="ARBA" id="ARBA00022984"/>
    </source>
</evidence>
<evidence type="ECO:0000256" key="8">
    <source>
        <dbReference type="SAM" id="Phobius"/>
    </source>
</evidence>
<evidence type="ECO:0000256" key="2">
    <source>
        <dbReference type="ARBA" id="ARBA00022475"/>
    </source>
</evidence>
<dbReference type="PANTHER" id="PTHR47019">
    <property type="entry name" value="LIPID II FLIPPASE MURJ"/>
    <property type="match status" value="1"/>
</dbReference>
<evidence type="ECO:0000256" key="7">
    <source>
        <dbReference type="ARBA" id="ARBA00023136"/>
    </source>
</evidence>